<dbReference type="SUPFAM" id="SSF55326">
    <property type="entry name" value="PurM N-terminal domain-like"/>
    <property type="match status" value="1"/>
</dbReference>
<dbReference type="AlphaFoldDB" id="A0AAD5QD56"/>
<dbReference type="GO" id="GO:0046084">
    <property type="term" value="P:adenine biosynthetic process"/>
    <property type="evidence" value="ECO:0007669"/>
    <property type="project" value="TreeGrafter"/>
</dbReference>
<feature type="domain" description="PurM-like N-terminal" evidence="1">
    <location>
        <begin position="7"/>
        <end position="57"/>
    </location>
</feature>
<dbReference type="InterPro" id="IPR004733">
    <property type="entry name" value="PurM_cligase"/>
</dbReference>
<sequence>MAGFSNRPQLVIGIGGVGTKIEIADIMEDYTGIGYDVVGMCANDMLCHCATPIAFVD</sequence>
<dbReference type="Pfam" id="PF00586">
    <property type="entry name" value="AIRS"/>
    <property type="match status" value="1"/>
</dbReference>
<dbReference type="InterPro" id="IPR036921">
    <property type="entry name" value="PurM-like_N_sf"/>
</dbReference>
<organism evidence="2 3">
    <name type="scientific">Parelaphostrongylus tenuis</name>
    <name type="common">Meningeal worm</name>
    <dbReference type="NCBI Taxonomy" id="148309"/>
    <lineage>
        <taxon>Eukaryota</taxon>
        <taxon>Metazoa</taxon>
        <taxon>Ecdysozoa</taxon>
        <taxon>Nematoda</taxon>
        <taxon>Chromadorea</taxon>
        <taxon>Rhabditida</taxon>
        <taxon>Rhabditina</taxon>
        <taxon>Rhabditomorpha</taxon>
        <taxon>Strongyloidea</taxon>
        <taxon>Metastrongylidae</taxon>
        <taxon>Parelaphostrongylus</taxon>
    </lineage>
</organism>
<dbReference type="GO" id="GO:0004637">
    <property type="term" value="F:phosphoribosylamine-glycine ligase activity"/>
    <property type="evidence" value="ECO:0007669"/>
    <property type="project" value="TreeGrafter"/>
</dbReference>
<dbReference type="GO" id="GO:0005829">
    <property type="term" value="C:cytosol"/>
    <property type="evidence" value="ECO:0007669"/>
    <property type="project" value="TreeGrafter"/>
</dbReference>
<evidence type="ECO:0000313" key="3">
    <source>
        <dbReference type="Proteomes" id="UP001196413"/>
    </source>
</evidence>
<dbReference type="EMBL" id="JAHQIW010000338">
    <property type="protein sequence ID" value="KAJ1347578.1"/>
    <property type="molecule type" value="Genomic_DNA"/>
</dbReference>
<dbReference type="Proteomes" id="UP001196413">
    <property type="component" value="Unassembled WGS sequence"/>
</dbReference>
<gene>
    <name evidence="2" type="ORF">KIN20_002672</name>
</gene>
<dbReference type="PANTHER" id="PTHR10520:SF12">
    <property type="entry name" value="TRIFUNCTIONAL PURINE BIOSYNTHETIC PROTEIN ADENOSINE-3"/>
    <property type="match status" value="1"/>
</dbReference>
<name>A0AAD5QD56_PARTN</name>
<keyword evidence="3" id="KW-1185">Reference proteome</keyword>
<protein>
    <recommendedName>
        <fullName evidence="1">PurM-like N-terminal domain-containing protein</fullName>
    </recommendedName>
</protein>
<evidence type="ECO:0000313" key="2">
    <source>
        <dbReference type="EMBL" id="KAJ1347578.1"/>
    </source>
</evidence>
<reference evidence="2" key="1">
    <citation type="submission" date="2021-06" db="EMBL/GenBank/DDBJ databases">
        <title>Parelaphostrongylus tenuis whole genome reference sequence.</title>
        <authorList>
            <person name="Garwood T.J."/>
            <person name="Larsen P.A."/>
            <person name="Fountain-Jones N.M."/>
            <person name="Garbe J.R."/>
            <person name="Macchietto M.G."/>
            <person name="Kania S.A."/>
            <person name="Gerhold R.W."/>
            <person name="Richards J.E."/>
            <person name="Wolf T.M."/>
        </authorList>
    </citation>
    <scope>NUCLEOTIDE SEQUENCE</scope>
    <source>
        <strain evidence="2">MNPRO001-30</strain>
        <tissue evidence="2">Meninges</tissue>
    </source>
</reference>
<dbReference type="Gene3D" id="3.30.1330.10">
    <property type="entry name" value="PurM-like, N-terminal domain"/>
    <property type="match status" value="1"/>
</dbReference>
<proteinExistence type="predicted"/>
<comment type="caution">
    <text evidence="2">The sequence shown here is derived from an EMBL/GenBank/DDBJ whole genome shotgun (WGS) entry which is preliminary data.</text>
</comment>
<dbReference type="GO" id="GO:0004641">
    <property type="term" value="F:phosphoribosylformylglycinamidine cyclo-ligase activity"/>
    <property type="evidence" value="ECO:0007669"/>
    <property type="project" value="InterPro"/>
</dbReference>
<dbReference type="InterPro" id="IPR016188">
    <property type="entry name" value="PurM-like_N"/>
</dbReference>
<dbReference type="GO" id="GO:0006189">
    <property type="term" value="P:'de novo' IMP biosynthetic process"/>
    <property type="evidence" value="ECO:0007669"/>
    <property type="project" value="InterPro"/>
</dbReference>
<accession>A0AAD5QD56</accession>
<dbReference type="PANTHER" id="PTHR10520">
    <property type="entry name" value="TRIFUNCTIONAL PURINE BIOSYNTHETIC PROTEIN ADENOSINE-3-RELATED"/>
    <property type="match status" value="1"/>
</dbReference>
<evidence type="ECO:0000259" key="1">
    <source>
        <dbReference type="Pfam" id="PF00586"/>
    </source>
</evidence>